<dbReference type="OrthoDB" id="7061055at2"/>
<dbReference type="RefSeq" id="WP_015110827.1">
    <property type="nucleotide sequence ID" value="NC_019675.1"/>
</dbReference>
<dbReference type="KEGG" id="cgc:Cyagr_3322"/>
<dbReference type="PATRIC" id="fig|292564.3.peg.3157"/>
<reference evidence="3" key="1">
    <citation type="journal article" date="2013" name="Proc. Natl. Acad. Sci. U.S.A.">
        <title>Improving the coverage of the cyanobacterial phylum using diversity-driven genome sequencing.</title>
        <authorList>
            <person name="Shih P.M."/>
            <person name="Wu D."/>
            <person name="Latifi A."/>
            <person name="Axen S.D."/>
            <person name="Fewer D.P."/>
            <person name="Talla E."/>
            <person name="Calteau A."/>
            <person name="Cai F."/>
            <person name="Tandeau de Marsac N."/>
            <person name="Rippka R."/>
            <person name="Herdman M."/>
            <person name="Sivonen K."/>
            <person name="Coursin T."/>
            <person name="Laurent T."/>
            <person name="Goodwin L."/>
            <person name="Nolan M."/>
            <person name="Davenport K.W."/>
            <person name="Han C.S."/>
            <person name="Rubin E.M."/>
            <person name="Eisen J.A."/>
            <person name="Woyke T."/>
            <person name="Gugger M."/>
            <person name="Kerfeld C.A."/>
        </authorList>
    </citation>
    <scope>NUCLEOTIDE SEQUENCE [LARGE SCALE GENOMIC DNA]</scope>
    <source>
        <strain evidence="3">ATCC 27147 / PCC 6307</strain>
    </source>
</reference>
<accession>K9PCZ2</accession>
<organism evidence="2 3">
    <name type="scientific">Cyanobium gracile (strain ATCC 27147 / PCC 6307)</name>
    <dbReference type="NCBI Taxonomy" id="292564"/>
    <lineage>
        <taxon>Bacteria</taxon>
        <taxon>Bacillati</taxon>
        <taxon>Cyanobacteriota</taxon>
        <taxon>Cyanophyceae</taxon>
        <taxon>Synechococcales</taxon>
        <taxon>Prochlorococcaceae</taxon>
        <taxon>Cyanobium</taxon>
    </lineage>
</organism>
<dbReference type="Proteomes" id="UP000010388">
    <property type="component" value="Chromosome"/>
</dbReference>
<evidence type="ECO:0000313" key="2">
    <source>
        <dbReference type="EMBL" id="AFY30394.1"/>
    </source>
</evidence>
<proteinExistence type="predicted"/>
<dbReference type="EMBL" id="CP003495">
    <property type="protein sequence ID" value="AFY30394.1"/>
    <property type="molecule type" value="Genomic_DNA"/>
</dbReference>
<feature type="region of interest" description="Disordered" evidence="1">
    <location>
        <begin position="428"/>
        <end position="453"/>
    </location>
</feature>
<evidence type="ECO:0000256" key="1">
    <source>
        <dbReference type="SAM" id="MobiDB-lite"/>
    </source>
</evidence>
<dbReference type="eggNOG" id="ENOG502Z7X3">
    <property type="taxonomic scope" value="Bacteria"/>
</dbReference>
<evidence type="ECO:0000313" key="3">
    <source>
        <dbReference type="Proteomes" id="UP000010388"/>
    </source>
</evidence>
<dbReference type="AlphaFoldDB" id="K9PCZ2"/>
<name>K9PCZ2_CYAGP</name>
<dbReference type="HOGENOM" id="CLU_041022_0_0_3"/>
<protein>
    <submittedName>
        <fullName evidence="2">Uncharacterized protein</fullName>
    </submittedName>
</protein>
<sequence>MTYTPVLDEDQLGISTEIDLFIRHVDSIGSVLPGMVMAVQGVSKQTWEDLKRFEENNCETIDDDKERTVLVPYRKLSEWKKLSRKHENFALASKLVPRSLIVSLVSQYDAYLGRLLRAIFINKPDLLRNSERKLSFEDIASLGSIEEARDFILKKEIESLLRSSHSEQFKWMENAFSLPLTKGLECWPVFIELTERRNLFVHTDGIISNQYLLNCRKHGCNLDSSIGEGSPLSVSAKYFIQSHECVYEIGVKLGHVLWRKLFPGYRQKADSSLIGLTYDLIDRGHYKRAICLLDFAFEGIKTFSNDAAELTLLINRAQAYKWKGDPGKCIEILNTVDWSAKADSFQLANAVLTDRFSDALLIMRRIGRSDSMPSSHYRDWPIFKKFREKEEFLAAYSEIFGEDFALHAESLAVEPLEDQSEGIDVIDDGNLGDTEIDEATLQRQDPAVGGNDA</sequence>
<gene>
    <name evidence="2" type="ordered locus">Cyagr_3322</name>
</gene>